<organism evidence="3 4">
    <name type="scientific">Paramecium pentaurelia</name>
    <dbReference type="NCBI Taxonomy" id="43138"/>
    <lineage>
        <taxon>Eukaryota</taxon>
        <taxon>Sar</taxon>
        <taxon>Alveolata</taxon>
        <taxon>Ciliophora</taxon>
        <taxon>Intramacronucleata</taxon>
        <taxon>Oligohymenophorea</taxon>
        <taxon>Peniculida</taxon>
        <taxon>Parameciidae</taxon>
        <taxon>Paramecium</taxon>
    </lineage>
</organism>
<gene>
    <name evidence="3" type="ORF">PPENT_87.1.T0240153</name>
</gene>
<evidence type="ECO:0008006" key="5">
    <source>
        <dbReference type="Google" id="ProtNLM"/>
    </source>
</evidence>
<keyword evidence="2" id="KW-0472">Membrane</keyword>
<keyword evidence="4" id="KW-1185">Reference proteome</keyword>
<keyword evidence="2" id="KW-1133">Transmembrane helix</keyword>
<evidence type="ECO:0000256" key="1">
    <source>
        <dbReference type="SAM" id="MobiDB-lite"/>
    </source>
</evidence>
<evidence type="ECO:0000313" key="3">
    <source>
        <dbReference type="EMBL" id="CAD8153335.1"/>
    </source>
</evidence>
<name>A0A8S1TJU1_9CILI</name>
<feature type="transmembrane region" description="Helical" evidence="2">
    <location>
        <begin position="9"/>
        <end position="30"/>
    </location>
</feature>
<evidence type="ECO:0000256" key="2">
    <source>
        <dbReference type="SAM" id="Phobius"/>
    </source>
</evidence>
<dbReference type="AlphaFoldDB" id="A0A8S1TJU1"/>
<proteinExistence type="predicted"/>
<dbReference type="Proteomes" id="UP000689195">
    <property type="component" value="Unassembled WGS sequence"/>
</dbReference>
<dbReference type="OrthoDB" id="312971at2759"/>
<evidence type="ECO:0000313" key="4">
    <source>
        <dbReference type="Proteomes" id="UP000689195"/>
    </source>
</evidence>
<reference evidence="3" key="1">
    <citation type="submission" date="2021-01" db="EMBL/GenBank/DDBJ databases">
        <authorList>
            <consortium name="Genoscope - CEA"/>
            <person name="William W."/>
        </authorList>
    </citation>
    <scope>NUCLEOTIDE SEQUENCE</scope>
</reference>
<feature type="compositionally biased region" description="Basic and acidic residues" evidence="1">
    <location>
        <begin position="309"/>
        <end position="336"/>
    </location>
</feature>
<sequence>MSKVDNKKIFALMTGAAVLTGTSILLYRFLKKSDGKSIIEPQVIDRETIIKVLKELKKELFTVFQNFAAVAINIKQQSMGRARPEDIKMMLLEQPMFRGEIEQVEEMVYNQFRMTKQQVEHYCQNVYRDDPTIKELQKQMKDSFDRSFSGQSPDPKTDIPAFLTADTTFEILEKVMTESALKLNEKLLELQDRGEQINFQSPKMMEIMQSLKMDSSKKEILEQYGLNKFEDPGSKILQYATQVYSQQANSSFNIKMKQLDMKYQSIMEQLIMQGPMSNEELKQRMEQVPQQQASFPFQGAQDPQIPLKQEEQKQQEEQPKEVLLEKANDEPEKQNLEEQQQQEQQQQEQQQQEQQQEAEIHVNQPQVQPVLEQQQVQEENQQLN</sequence>
<feature type="compositionally biased region" description="Low complexity" evidence="1">
    <location>
        <begin position="337"/>
        <end position="384"/>
    </location>
</feature>
<comment type="caution">
    <text evidence="3">The sequence shown here is derived from an EMBL/GenBank/DDBJ whole genome shotgun (WGS) entry which is preliminary data.</text>
</comment>
<feature type="region of interest" description="Disordered" evidence="1">
    <location>
        <begin position="309"/>
        <end position="384"/>
    </location>
</feature>
<keyword evidence="2" id="KW-0812">Transmembrane</keyword>
<dbReference type="EMBL" id="CAJJDO010000024">
    <property type="protein sequence ID" value="CAD8153335.1"/>
    <property type="molecule type" value="Genomic_DNA"/>
</dbReference>
<accession>A0A8S1TJU1</accession>
<protein>
    <recommendedName>
        <fullName evidence="5">Transmembrane protein</fullName>
    </recommendedName>
</protein>